<reference evidence="5" key="1">
    <citation type="submission" date="2022-06" db="EMBL/GenBank/DDBJ databases">
        <title>Isolation and Genomics of Futiania mangrovii gen. nov., sp. nov., a Rare and Metabolically-versatile member in the Class Alphaproteobacteria.</title>
        <authorList>
            <person name="Liu L."/>
            <person name="Huang W.-C."/>
            <person name="Pan J."/>
            <person name="Li J."/>
            <person name="Huang Y."/>
            <person name="Du H."/>
            <person name="Liu Y."/>
            <person name="Li M."/>
        </authorList>
    </citation>
    <scope>NUCLEOTIDE SEQUENCE</scope>
    <source>
        <strain evidence="5">FT118</strain>
    </source>
</reference>
<evidence type="ECO:0000259" key="4">
    <source>
        <dbReference type="PROSITE" id="PS51918"/>
    </source>
</evidence>
<dbReference type="EMBL" id="JAMZFT010000003">
    <property type="protein sequence ID" value="MCP1337579.1"/>
    <property type="molecule type" value="Genomic_DNA"/>
</dbReference>
<gene>
    <name evidence="5" type="ORF">NJQ99_14245</name>
</gene>
<keyword evidence="2" id="KW-0408">Iron</keyword>
<dbReference type="AlphaFoldDB" id="A0A9J6PIF9"/>
<dbReference type="SUPFAM" id="SSF102114">
    <property type="entry name" value="Radical SAM enzymes"/>
    <property type="match status" value="1"/>
</dbReference>
<dbReference type="InterPro" id="IPR007197">
    <property type="entry name" value="rSAM"/>
</dbReference>
<evidence type="ECO:0000256" key="3">
    <source>
        <dbReference type="ARBA" id="ARBA00023014"/>
    </source>
</evidence>
<organism evidence="5 6">
    <name type="scientific">Futiania mangrovi</name>
    <dbReference type="NCBI Taxonomy" id="2959716"/>
    <lineage>
        <taxon>Bacteria</taxon>
        <taxon>Pseudomonadati</taxon>
        <taxon>Pseudomonadota</taxon>
        <taxon>Alphaproteobacteria</taxon>
        <taxon>Futianiales</taxon>
        <taxon>Futianiaceae</taxon>
        <taxon>Futiania</taxon>
    </lineage>
</organism>
<dbReference type="PROSITE" id="PS51918">
    <property type="entry name" value="RADICAL_SAM"/>
    <property type="match status" value="1"/>
</dbReference>
<protein>
    <submittedName>
        <fullName evidence="5">PA0069 family radical SAM protein</fullName>
    </submittedName>
</protein>
<dbReference type="SFLD" id="SFLDG01084">
    <property type="entry name" value="Uncharacterised_Radical_SAM_Su"/>
    <property type="match status" value="1"/>
</dbReference>
<dbReference type="Proteomes" id="UP001055804">
    <property type="component" value="Unassembled WGS sequence"/>
</dbReference>
<feature type="domain" description="Radical SAM core" evidence="4">
    <location>
        <begin position="75"/>
        <end position="312"/>
    </location>
</feature>
<dbReference type="SMART" id="SM00729">
    <property type="entry name" value="Elp3"/>
    <property type="match status" value="1"/>
</dbReference>
<dbReference type="InterPro" id="IPR058240">
    <property type="entry name" value="rSAM_sf"/>
</dbReference>
<keyword evidence="3" id="KW-0411">Iron-sulfur</keyword>
<keyword evidence="6" id="KW-1185">Reference proteome</keyword>
<comment type="caution">
    <text evidence="5">The sequence shown here is derived from an EMBL/GenBank/DDBJ whole genome shotgun (WGS) entry which is preliminary data.</text>
</comment>
<dbReference type="RefSeq" id="WP_269333543.1">
    <property type="nucleotide sequence ID" value="NZ_JAMZFT010000003.1"/>
</dbReference>
<sequence>MTIEEDTRIIDGSVRVGQRLRHGRGALSNAASRYEPGRVRVDDGWGVDPDDDLPPLKTSVTADASRTIITRNQSPDISFDRSINPYRGCEHGCVYCFARPTHAWLGLSPGLDFETRLFAKPRAAELLEAELRSASYAPRVIAIGTNTDPYQPVERTLRVTRSILEVLDRFNHPVGITTKGARVVRDIDILGPMAARRLAKVAISVTTLDAKLARAMEPRAPAPEKRLAAIRDLSAAGIPVAVMVAPLIPGLTDHEIEPILERAADAGATQAGYVLLRLPLELKEVVAEWLRDHCPDRADRVLNLLRGMRGGKEYDARWGLRQTGTGAYARFIADRFRVARTRFGLDRRSWSHDMSLFRPPPRAGDQLSLLDP</sequence>
<name>A0A9J6PIF9_9PROT</name>
<dbReference type="CDD" id="cd01335">
    <property type="entry name" value="Radical_SAM"/>
    <property type="match status" value="1"/>
</dbReference>
<dbReference type="PANTHER" id="PTHR43432:SF3">
    <property type="entry name" value="SLR0285 PROTEIN"/>
    <property type="match status" value="1"/>
</dbReference>
<evidence type="ECO:0000313" key="5">
    <source>
        <dbReference type="EMBL" id="MCP1337579.1"/>
    </source>
</evidence>
<dbReference type="NCBIfam" id="NF033668">
    <property type="entry name" value="rSAM_PA0069"/>
    <property type="match status" value="1"/>
</dbReference>
<proteinExistence type="predicted"/>
<evidence type="ECO:0000256" key="1">
    <source>
        <dbReference type="ARBA" id="ARBA00022723"/>
    </source>
</evidence>
<dbReference type="Gene3D" id="3.80.30.30">
    <property type="match status" value="1"/>
</dbReference>
<dbReference type="InterPro" id="IPR006638">
    <property type="entry name" value="Elp3/MiaA/NifB-like_rSAM"/>
</dbReference>
<dbReference type="Pfam" id="PF04055">
    <property type="entry name" value="Radical_SAM"/>
    <property type="match status" value="1"/>
</dbReference>
<keyword evidence="1" id="KW-0479">Metal-binding</keyword>
<dbReference type="GO" id="GO:0046872">
    <property type="term" value="F:metal ion binding"/>
    <property type="evidence" value="ECO:0007669"/>
    <property type="project" value="UniProtKB-KW"/>
</dbReference>
<dbReference type="GO" id="GO:0051536">
    <property type="term" value="F:iron-sulfur cluster binding"/>
    <property type="evidence" value="ECO:0007669"/>
    <property type="project" value="UniProtKB-KW"/>
</dbReference>
<dbReference type="InterPro" id="IPR040086">
    <property type="entry name" value="MJ0683-like"/>
</dbReference>
<dbReference type="PANTHER" id="PTHR43432">
    <property type="entry name" value="SLR0285 PROTEIN"/>
    <property type="match status" value="1"/>
</dbReference>
<evidence type="ECO:0000313" key="6">
    <source>
        <dbReference type="Proteomes" id="UP001055804"/>
    </source>
</evidence>
<dbReference type="GO" id="GO:0003824">
    <property type="term" value="F:catalytic activity"/>
    <property type="evidence" value="ECO:0007669"/>
    <property type="project" value="InterPro"/>
</dbReference>
<accession>A0A9J6PIF9</accession>
<dbReference type="SFLD" id="SFLDS00029">
    <property type="entry name" value="Radical_SAM"/>
    <property type="match status" value="1"/>
</dbReference>
<evidence type="ECO:0000256" key="2">
    <source>
        <dbReference type="ARBA" id="ARBA00023004"/>
    </source>
</evidence>